<evidence type="ECO:0000313" key="2">
    <source>
        <dbReference type="EMBL" id="SEF71614.1"/>
    </source>
</evidence>
<evidence type="ECO:0000313" key="3">
    <source>
        <dbReference type="Proteomes" id="UP000236736"/>
    </source>
</evidence>
<protein>
    <submittedName>
        <fullName evidence="2">Uncharacterized protein</fullName>
    </submittedName>
</protein>
<evidence type="ECO:0000256" key="1">
    <source>
        <dbReference type="SAM" id="MobiDB-lite"/>
    </source>
</evidence>
<name>A0A1H5U9A6_9BACT</name>
<dbReference type="Proteomes" id="UP000236736">
    <property type="component" value="Unassembled WGS sequence"/>
</dbReference>
<accession>A0A1H5U9A6</accession>
<reference evidence="3" key="1">
    <citation type="submission" date="2016-10" db="EMBL/GenBank/DDBJ databases">
        <authorList>
            <person name="Varghese N."/>
            <person name="Submissions S."/>
        </authorList>
    </citation>
    <scope>NUCLEOTIDE SEQUENCE [LARGE SCALE GENOMIC DNA]</scope>
    <source>
        <strain evidence="3">DSM 17298</strain>
    </source>
</reference>
<dbReference type="STRING" id="1120964.GCA_001313265_02926"/>
<gene>
    <name evidence="2" type="ORF">SAMN03080598_01129</name>
</gene>
<dbReference type="AlphaFoldDB" id="A0A1H5U9A6"/>
<feature type="compositionally biased region" description="Basic and acidic residues" evidence="1">
    <location>
        <begin position="32"/>
        <end position="43"/>
    </location>
</feature>
<dbReference type="EMBL" id="FNVR01000004">
    <property type="protein sequence ID" value="SEF71614.1"/>
    <property type="molecule type" value="Genomic_DNA"/>
</dbReference>
<keyword evidence="3" id="KW-1185">Reference proteome</keyword>
<dbReference type="RefSeq" id="WP_014773269.1">
    <property type="nucleotide sequence ID" value="NZ_BBFN01000012.1"/>
</dbReference>
<organism evidence="2 3">
    <name type="scientific">Algoriphagus boritolerans DSM 17298 = JCM 18970</name>
    <dbReference type="NCBI Taxonomy" id="1120964"/>
    <lineage>
        <taxon>Bacteria</taxon>
        <taxon>Pseudomonadati</taxon>
        <taxon>Bacteroidota</taxon>
        <taxon>Cytophagia</taxon>
        <taxon>Cytophagales</taxon>
        <taxon>Cyclobacteriaceae</taxon>
        <taxon>Algoriphagus</taxon>
    </lineage>
</organism>
<feature type="region of interest" description="Disordered" evidence="1">
    <location>
        <begin position="1"/>
        <end position="43"/>
    </location>
</feature>
<proteinExistence type="predicted"/>
<sequence>MAKKLNDPSKGNKNLGAKQRGLGMLINPESEIQQKEKSSSKEFDTEDVKIYSLRIPTDMFDKLKYEIGRETKASMRDMILTAVAKHYGI</sequence>